<dbReference type="AlphaFoldDB" id="A0A061JHD1"/>
<dbReference type="RefSeq" id="WP_006295798.1">
    <property type="nucleotide sequence ID" value="NZ_ARPM03000159.1"/>
</dbReference>
<dbReference type="InterPro" id="IPR005495">
    <property type="entry name" value="LptG/LptF_permease"/>
</dbReference>
<feature type="transmembrane region" description="Helical" evidence="6">
    <location>
        <begin position="327"/>
        <end position="348"/>
    </location>
</feature>
<feature type="transmembrane region" description="Helical" evidence="6">
    <location>
        <begin position="99"/>
        <end position="121"/>
    </location>
</feature>
<evidence type="ECO:0000256" key="6">
    <source>
        <dbReference type="SAM" id="Phobius"/>
    </source>
</evidence>
<keyword evidence="5 6" id="KW-0472">Membrane</keyword>
<feature type="transmembrane region" description="Helical" evidence="6">
    <location>
        <begin position="12"/>
        <end position="30"/>
    </location>
</feature>
<comment type="subcellular location">
    <subcellularLocation>
        <location evidence="1">Cell membrane</location>
        <topology evidence="1">Multi-pass membrane protein</topology>
    </subcellularLocation>
</comment>
<dbReference type="GO" id="GO:0015920">
    <property type="term" value="P:lipopolysaccharide transport"/>
    <property type="evidence" value="ECO:0007669"/>
    <property type="project" value="TreeGrafter"/>
</dbReference>
<evidence type="ECO:0000256" key="5">
    <source>
        <dbReference type="ARBA" id="ARBA00023136"/>
    </source>
</evidence>
<keyword evidence="2" id="KW-1003">Cell membrane</keyword>
<dbReference type="PANTHER" id="PTHR33529">
    <property type="entry name" value="SLR0882 PROTEIN-RELATED"/>
    <property type="match status" value="1"/>
</dbReference>
<comment type="caution">
    <text evidence="7">The sequence shown here is derived from an EMBL/GenBank/DDBJ whole genome shotgun (WGS) entry which is preliminary data.</text>
</comment>
<name>A0A061JHD1_9PROT</name>
<evidence type="ECO:0000256" key="2">
    <source>
        <dbReference type="ARBA" id="ARBA00022475"/>
    </source>
</evidence>
<dbReference type="EMBL" id="ARPM03000159">
    <property type="protein sequence ID" value="ETZ04722.1"/>
    <property type="molecule type" value="Genomic_DNA"/>
</dbReference>
<feature type="transmembrane region" description="Helical" evidence="6">
    <location>
        <begin position="269"/>
        <end position="289"/>
    </location>
</feature>
<dbReference type="Proteomes" id="UP000026922">
    <property type="component" value="Unassembled WGS sequence"/>
</dbReference>
<evidence type="ECO:0000256" key="4">
    <source>
        <dbReference type="ARBA" id="ARBA00022989"/>
    </source>
</evidence>
<dbReference type="Pfam" id="PF03739">
    <property type="entry name" value="LptF_LptG"/>
    <property type="match status" value="1"/>
</dbReference>
<evidence type="ECO:0000256" key="3">
    <source>
        <dbReference type="ARBA" id="ARBA00022692"/>
    </source>
</evidence>
<organism evidence="7 8">
    <name type="scientific">Holospora undulata HU1</name>
    <dbReference type="NCBI Taxonomy" id="1321371"/>
    <lineage>
        <taxon>Bacteria</taxon>
        <taxon>Pseudomonadati</taxon>
        <taxon>Pseudomonadota</taxon>
        <taxon>Alphaproteobacteria</taxon>
        <taxon>Holosporales</taxon>
        <taxon>Holosporaceae</taxon>
        <taxon>Holospora</taxon>
    </lineage>
</organism>
<sequence>MKRFQKYIFRALFKYTLLFFLGLNALTWFVQFFRISKGISGRGASLSNVAVLSIISLVPMMYYTLPMALILACVYRYTYFVQDRERDILYSAGIGPWSLAWPSVKLALYFIVFLYSVGFFWGQKVARYVQIEEMKLRQVMPHHWLTPGVFFSIGDATLYIHNKKVDGILEGVLLHEPKPKRTIVFSGKYGSINQDNQDLIFTLYQGTCHVFMHNSRKAPYVMSFKTYIVRIPHHKKISLPSPKPQGVEFVELLKHVQDGDAKMPWVRELYTRCFSPLWMIPNVLWIAWIVLSGQSINIKSYYRYGILFLGLIIFQAIPLGAVYVWHFWGACAQIFWFIPGILWIRLMLQNRTGVARVSDNF</sequence>
<evidence type="ECO:0000256" key="1">
    <source>
        <dbReference type="ARBA" id="ARBA00004651"/>
    </source>
</evidence>
<dbReference type="PANTHER" id="PTHR33529:SF6">
    <property type="entry name" value="YJGP_YJGQ FAMILY PERMEASE"/>
    <property type="match status" value="1"/>
</dbReference>
<proteinExistence type="predicted"/>
<keyword evidence="4 6" id="KW-1133">Transmembrane helix</keyword>
<protein>
    <submittedName>
        <fullName evidence="7">Putative permease</fullName>
    </submittedName>
</protein>
<evidence type="ECO:0000313" key="7">
    <source>
        <dbReference type="EMBL" id="ETZ04722.1"/>
    </source>
</evidence>
<gene>
    <name evidence="7" type="ORF">K737_300882</name>
</gene>
<keyword evidence="3 6" id="KW-0812">Transmembrane</keyword>
<keyword evidence="8" id="KW-1185">Reference proteome</keyword>
<feature type="transmembrane region" description="Helical" evidence="6">
    <location>
        <begin position="301"/>
        <end position="321"/>
    </location>
</feature>
<feature type="transmembrane region" description="Helical" evidence="6">
    <location>
        <begin position="50"/>
        <end position="78"/>
    </location>
</feature>
<reference evidence="7 8" key="1">
    <citation type="journal article" date="2013" name="Genome Announc.">
        <title>Draft Genome Sequence of Holospora undulata Strain HU1, a Micronucleus-Specific Symbiont of the Ciliate Paramecium caudatum.</title>
        <authorList>
            <person name="Dohra H."/>
            <person name="Suzuki H."/>
            <person name="Suzuki T."/>
            <person name="Tanaka K."/>
            <person name="Fujishima M."/>
        </authorList>
    </citation>
    <scope>NUCLEOTIDE SEQUENCE [LARGE SCALE GENOMIC DNA]</scope>
    <source>
        <strain evidence="7 8">HU1</strain>
    </source>
</reference>
<dbReference type="GO" id="GO:0043190">
    <property type="term" value="C:ATP-binding cassette (ABC) transporter complex"/>
    <property type="evidence" value="ECO:0007669"/>
    <property type="project" value="TreeGrafter"/>
</dbReference>
<evidence type="ECO:0000313" key="8">
    <source>
        <dbReference type="Proteomes" id="UP000026922"/>
    </source>
</evidence>
<accession>A0A061JHD1</accession>